<keyword evidence="2" id="KW-0732">Signal</keyword>
<evidence type="ECO:0000256" key="2">
    <source>
        <dbReference type="SAM" id="SignalP"/>
    </source>
</evidence>
<evidence type="ECO:0000313" key="5">
    <source>
        <dbReference type="Proteomes" id="UP000254573"/>
    </source>
</evidence>
<proteinExistence type="predicted"/>
<evidence type="ECO:0000256" key="1">
    <source>
        <dbReference type="SAM" id="MobiDB-lite"/>
    </source>
</evidence>
<gene>
    <name evidence="3" type="ORF">NCTC13160_02318</name>
    <name evidence="4" type="ORF">PPN31119_02023</name>
</gene>
<evidence type="ECO:0000313" key="3">
    <source>
        <dbReference type="EMBL" id="SUA78056.1"/>
    </source>
</evidence>
<feature type="chain" id="PRO_5016590485" evidence="2">
    <location>
        <begin position="27"/>
        <end position="106"/>
    </location>
</feature>
<dbReference type="EMBL" id="CABPSO010000005">
    <property type="protein sequence ID" value="VVE65823.1"/>
    <property type="molecule type" value="Genomic_DNA"/>
</dbReference>
<sequence length="106" mass="11522">MQGKFWIMTATATGMAATLISGSAFARTDVSVNIGIPGPAIIAPGPVYAPPPVYAAPAPMMVAPPPPVYYGPPPRYWRGPPPGHWRHHGGWDRRDYGHGRGWDHRR</sequence>
<evidence type="ECO:0000313" key="4">
    <source>
        <dbReference type="EMBL" id="VVE65823.1"/>
    </source>
</evidence>
<feature type="region of interest" description="Disordered" evidence="1">
    <location>
        <begin position="81"/>
        <end position="106"/>
    </location>
</feature>
<dbReference type="Proteomes" id="UP000361468">
    <property type="component" value="Unassembled WGS sequence"/>
</dbReference>
<reference evidence="4 6" key="2">
    <citation type="submission" date="2019-08" db="EMBL/GenBank/DDBJ databases">
        <authorList>
            <person name="Peeters C."/>
        </authorList>
    </citation>
    <scope>NUCLEOTIDE SEQUENCE [LARGE SCALE GENOMIC DNA]</scope>
    <source>
        <strain evidence="4 6">LMG 31119</strain>
    </source>
</reference>
<feature type="compositionally biased region" description="Basic and acidic residues" evidence="1">
    <location>
        <begin position="89"/>
        <end position="106"/>
    </location>
</feature>
<dbReference type="KEGG" id="ppnm:LV28_11805"/>
<dbReference type="STRING" id="93220.A6P55_09110"/>
<reference evidence="3 5" key="1">
    <citation type="submission" date="2018-06" db="EMBL/GenBank/DDBJ databases">
        <authorList>
            <consortium name="Pathogen Informatics"/>
            <person name="Doyle S."/>
        </authorList>
    </citation>
    <scope>NUCLEOTIDE SEQUENCE [LARGE SCALE GENOMIC DNA]</scope>
    <source>
        <strain evidence="3 5">NCTC13160</strain>
    </source>
</reference>
<dbReference type="Proteomes" id="UP000254573">
    <property type="component" value="Unassembled WGS sequence"/>
</dbReference>
<feature type="signal peptide" evidence="2">
    <location>
        <begin position="1"/>
        <end position="26"/>
    </location>
</feature>
<dbReference type="RefSeq" id="WP_038618918.1">
    <property type="nucleotide sequence ID" value="NZ_CABPSO010000005.1"/>
</dbReference>
<name>A0A378YLL7_9BURK</name>
<dbReference type="EMBL" id="UGSG01000001">
    <property type="protein sequence ID" value="SUA78056.1"/>
    <property type="molecule type" value="Genomic_DNA"/>
</dbReference>
<evidence type="ECO:0000313" key="6">
    <source>
        <dbReference type="Proteomes" id="UP000361468"/>
    </source>
</evidence>
<keyword evidence="6" id="KW-1185">Reference proteome</keyword>
<organism evidence="3 5">
    <name type="scientific">Pandoraea pnomenusa</name>
    <dbReference type="NCBI Taxonomy" id="93220"/>
    <lineage>
        <taxon>Bacteria</taxon>
        <taxon>Pseudomonadati</taxon>
        <taxon>Pseudomonadota</taxon>
        <taxon>Betaproteobacteria</taxon>
        <taxon>Burkholderiales</taxon>
        <taxon>Burkholderiaceae</taxon>
        <taxon>Pandoraea</taxon>
    </lineage>
</organism>
<accession>A0A378YLL7</accession>
<protein>
    <submittedName>
        <fullName evidence="4">Signal peptide protein</fullName>
    </submittedName>
</protein>
<dbReference type="AlphaFoldDB" id="A0A378YLL7"/>